<dbReference type="AlphaFoldDB" id="A0A2J6RT06"/>
<reference evidence="1 2" key="1">
    <citation type="submission" date="2016-04" db="EMBL/GenBank/DDBJ databases">
        <title>A degradative enzymes factory behind the ericoid mycorrhizal symbiosis.</title>
        <authorList>
            <consortium name="DOE Joint Genome Institute"/>
            <person name="Martino E."/>
            <person name="Morin E."/>
            <person name="Grelet G."/>
            <person name="Kuo A."/>
            <person name="Kohler A."/>
            <person name="Daghino S."/>
            <person name="Barry K."/>
            <person name="Choi C."/>
            <person name="Cichocki N."/>
            <person name="Clum A."/>
            <person name="Copeland A."/>
            <person name="Hainaut M."/>
            <person name="Haridas S."/>
            <person name="Labutti K."/>
            <person name="Lindquist E."/>
            <person name="Lipzen A."/>
            <person name="Khouja H.-R."/>
            <person name="Murat C."/>
            <person name="Ohm R."/>
            <person name="Olson A."/>
            <person name="Spatafora J."/>
            <person name="Veneault-Fourrey C."/>
            <person name="Henrissat B."/>
            <person name="Grigoriev I."/>
            <person name="Martin F."/>
            <person name="Perotto S."/>
        </authorList>
    </citation>
    <scope>NUCLEOTIDE SEQUENCE [LARGE SCALE GENOMIC DNA]</scope>
    <source>
        <strain evidence="1 2">F</strain>
    </source>
</reference>
<dbReference type="EMBL" id="KZ613944">
    <property type="protein sequence ID" value="PMD41644.1"/>
    <property type="molecule type" value="Genomic_DNA"/>
</dbReference>
<dbReference type="Proteomes" id="UP000235786">
    <property type="component" value="Unassembled WGS sequence"/>
</dbReference>
<accession>A0A2J6RT06</accession>
<evidence type="ECO:0000313" key="2">
    <source>
        <dbReference type="Proteomes" id="UP000235786"/>
    </source>
</evidence>
<gene>
    <name evidence="1" type="ORF">L207DRAFT_582072</name>
</gene>
<keyword evidence="2" id="KW-1185">Reference proteome</keyword>
<protein>
    <submittedName>
        <fullName evidence="1">Uncharacterized protein</fullName>
    </submittedName>
</protein>
<evidence type="ECO:0000313" key="1">
    <source>
        <dbReference type="EMBL" id="PMD41644.1"/>
    </source>
</evidence>
<name>A0A2J6RT06_HYAVF</name>
<proteinExistence type="predicted"/>
<sequence length="178" mass="20040">MNHNKVQESKIEDPVMAARLALALLNTTPEPSQILVTAPTNPDLPKAPEGHYINKAGKVKKRNPPRKERKEYGLLSSLITEQELSIIRPYTLHKRQGAFQNNPTRERARIRLSLSEISQVNAYRKQNGQREIKVSDRLLKDPEFMAAAAKAERRHNVVESLKAQGISSRSADAKKMLG</sequence>
<organism evidence="1 2">
    <name type="scientific">Hyaloscypha variabilis (strain UAMH 11265 / GT02V1 / F)</name>
    <name type="common">Meliniomyces variabilis</name>
    <dbReference type="NCBI Taxonomy" id="1149755"/>
    <lineage>
        <taxon>Eukaryota</taxon>
        <taxon>Fungi</taxon>
        <taxon>Dikarya</taxon>
        <taxon>Ascomycota</taxon>
        <taxon>Pezizomycotina</taxon>
        <taxon>Leotiomycetes</taxon>
        <taxon>Helotiales</taxon>
        <taxon>Hyaloscyphaceae</taxon>
        <taxon>Hyaloscypha</taxon>
        <taxon>Hyaloscypha variabilis</taxon>
    </lineage>
</organism>